<dbReference type="InterPro" id="IPR009057">
    <property type="entry name" value="Homeodomain-like_sf"/>
</dbReference>
<dbReference type="Pfam" id="PF22276">
    <property type="entry name" value="SlmA-like_C"/>
    <property type="match status" value="1"/>
</dbReference>
<comment type="similarity">
    <text evidence="5">Belongs to the nucleoid occlusion factor SlmA family.</text>
</comment>
<comment type="function">
    <text evidence="5">Required for nucleoid occlusion (NO) phenomenon, which prevents Z-ring formation and cell division over the nucleoid. Acts as a DNA-associated cell division inhibitor that binds simultaneously chromosomal DNA and FtsZ, and disrupts the assembly of FtsZ polymers. SlmA-DNA-binding sequences (SBS) are dispersed on non-Ter regions of the chromosome, preventing FtsZ polymerization at these regions.</text>
</comment>
<dbReference type="HAMAP" id="MF_01839">
    <property type="entry name" value="NO_factor_SlmA"/>
    <property type="match status" value="1"/>
</dbReference>
<dbReference type="InterPro" id="IPR036271">
    <property type="entry name" value="Tet_transcr_reg_TetR-rel_C_sf"/>
</dbReference>
<reference evidence="8" key="1">
    <citation type="submission" date="2022-11" db="EMBL/GenBank/DDBJ databases">
        <title>Larsenimonas rhizosphaerae sp. nov., isolated from a tidal mudflat.</title>
        <authorList>
            <person name="Lee S.D."/>
            <person name="Kim I.S."/>
        </authorList>
    </citation>
    <scope>NUCLEOTIDE SEQUENCE</scope>
    <source>
        <strain evidence="8">GH2-1</strain>
    </source>
</reference>
<dbReference type="Gene3D" id="1.10.357.10">
    <property type="entry name" value="Tetracycline Repressor, domain 2"/>
    <property type="match status" value="1"/>
</dbReference>
<evidence type="ECO:0000313" key="9">
    <source>
        <dbReference type="Proteomes" id="UP001165678"/>
    </source>
</evidence>
<accession>A0AA42CYB5</accession>
<feature type="domain" description="HTH tetR-type" evidence="7">
    <location>
        <begin position="8"/>
        <end position="68"/>
    </location>
</feature>
<dbReference type="InterPro" id="IPR001647">
    <property type="entry name" value="HTH_TetR"/>
</dbReference>
<dbReference type="InterPro" id="IPR050624">
    <property type="entry name" value="HTH-type_Tx_Regulator"/>
</dbReference>
<protein>
    <recommendedName>
        <fullName evidence="5">Nucleoid occlusion factor SlmA</fullName>
    </recommendedName>
</protein>
<organism evidence="8 9">
    <name type="scientific">Larsenimonas rhizosphaerae</name>
    <dbReference type="NCBI Taxonomy" id="2944682"/>
    <lineage>
        <taxon>Bacteria</taxon>
        <taxon>Pseudomonadati</taxon>
        <taxon>Pseudomonadota</taxon>
        <taxon>Gammaproteobacteria</taxon>
        <taxon>Oceanospirillales</taxon>
        <taxon>Halomonadaceae</taxon>
        <taxon>Larsenimonas</taxon>
    </lineage>
</organism>
<evidence type="ECO:0000256" key="6">
    <source>
        <dbReference type="PROSITE-ProRule" id="PRU00335"/>
    </source>
</evidence>
<dbReference type="GO" id="GO:0043590">
    <property type="term" value="C:bacterial nucleoid"/>
    <property type="evidence" value="ECO:0007669"/>
    <property type="project" value="UniProtKB-UniRule"/>
</dbReference>
<dbReference type="PANTHER" id="PTHR43479:SF11">
    <property type="entry name" value="ACREF_ENVCD OPERON REPRESSOR-RELATED"/>
    <property type="match status" value="1"/>
</dbReference>
<dbReference type="GO" id="GO:0005737">
    <property type="term" value="C:cytoplasm"/>
    <property type="evidence" value="ECO:0007669"/>
    <property type="project" value="UniProtKB-UniRule"/>
</dbReference>
<name>A0AA42CYB5_9GAMM</name>
<evidence type="ECO:0000256" key="5">
    <source>
        <dbReference type="HAMAP-Rule" id="MF_01839"/>
    </source>
</evidence>
<dbReference type="GO" id="GO:0010974">
    <property type="term" value="P:negative regulation of division septum assembly"/>
    <property type="evidence" value="ECO:0007669"/>
    <property type="project" value="InterPro"/>
</dbReference>
<dbReference type="NCBIfam" id="NF007015">
    <property type="entry name" value="PRK09480.1"/>
    <property type="match status" value="1"/>
</dbReference>
<dbReference type="SUPFAM" id="SSF48498">
    <property type="entry name" value="Tetracyclin repressor-like, C-terminal domain"/>
    <property type="match status" value="1"/>
</dbReference>
<dbReference type="EMBL" id="JAPIVE010000003">
    <property type="protein sequence ID" value="MCX2524993.1"/>
    <property type="molecule type" value="Genomic_DNA"/>
</dbReference>
<dbReference type="SUPFAM" id="SSF46689">
    <property type="entry name" value="Homeodomain-like"/>
    <property type="match status" value="1"/>
</dbReference>
<dbReference type="InterPro" id="IPR054580">
    <property type="entry name" value="SlmA-like_C"/>
</dbReference>
<comment type="caution">
    <text evidence="8">The sequence shown here is derived from an EMBL/GenBank/DDBJ whole genome shotgun (WGS) entry which is preliminary data.</text>
</comment>
<evidence type="ECO:0000256" key="2">
    <source>
        <dbReference type="ARBA" id="ARBA00022618"/>
    </source>
</evidence>
<dbReference type="InterPro" id="IPR023769">
    <property type="entry name" value="NO_SlmA"/>
</dbReference>
<dbReference type="PANTHER" id="PTHR43479">
    <property type="entry name" value="ACREF/ENVCD OPERON REPRESSOR-RELATED"/>
    <property type="match status" value="1"/>
</dbReference>
<comment type="subcellular location">
    <subcellularLocation>
        <location evidence="5">Cytoplasm</location>
        <location evidence="5">Nucleoid</location>
    </subcellularLocation>
</comment>
<dbReference type="Pfam" id="PF00440">
    <property type="entry name" value="TetR_N"/>
    <property type="match status" value="1"/>
</dbReference>
<comment type="subunit">
    <text evidence="5">Homodimer. Interacts with FtsZ.</text>
</comment>
<keyword evidence="3 5" id="KW-0238">DNA-binding</keyword>
<evidence type="ECO:0000256" key="4">
    <source>
        <dbReference type="ARBA" id="ARBA00023306"/>
    </source>
</evidence>
<sequence>MAPTKKGAARREQILQALAGMLEGDSNQRITTAELAREVGFSEAALYRHFPSKAKMFDALLDYIDEVLFERINLIAREAEDITQRCHHILTLVLNFAEKNRGMCRLLTGEVLTGELARLRPRVQQIFERMETQLKHLLRTARATDDIALPMTASASAHLMMVTVEGRISRYSRSQFRHRPCEHWDEQWDVLAQALFHAPRAHMAL</sequence>
<dbReference type="Proteomes" id="UP001165678">
    <property type="component" value="Unassembled WGS sequence"/>
</dbReference>
<dbReference type="RefSeq" id="WP_265896609.1">
    <property type="nucleotide sequence ID" value="NZ_JAPIVE010000003.1"/>
</dbReference>
<keyword evidence="1 5" id="KW-0963">Cytoplasm</keyword>
<dbReference type="AlphaFoldDB" id="A0AA42CYB5"/>
<dbReference type="GO" id="GO:0043565">
    <property type="term" value="F:sequence-specific DNA binding"/>
    <property type="evidence" value="ECO:0007669"/>
    <property type="project" value="UniProtKB-UniRule"/>
</dbReference>
<dbReference type="PROSITE" id="PS50977">
    <property type="entry name" value="HTH_TETR_2"/>
    <property type="match status" value="1"/>
</dbReference>
<feature type="DNA-binding region" description="H-T-H motif" evidence="6">
    <location>
        <begin position="31"/>
        <end position="50"/>
    </location>
</feature>
<evidence type="ECO:0000256" key="3">
    <source>
        <dbReference type="ARBA" id="ARBA00023125"/>
    </source>
</evidence>
<evidence type="ECO:0000313" key="8">
    <source>
        <dbReference type="EMBL" id="MCX2524993.1"/>
    </source>
</evidence>
<proteinExistence type="inferred from homology"/>
<keyword evidence="4 5" id="KW-0131">Cell cycle</keyword>
<evidence type="ECO:0000259" key="7">
    <source>
        <dbReference type="PROSITE" id="PS50977"/>
    </source>
</evidence>
<keyword evidence="9" id="KW-1185">Reference proteome</keyword>
<evidence type="ECO:0000256" key="1">
    <source>
        <dbReference type="ARBA" id="ARBA00022490"/>
    </source>
</evidence>
<gene>
    <name evidence="5 8" type="primary">slmA</name>
    <name evidence="8" type="ORF">OQ287_12140</name>
</gene>
<keyword evidence="2 5" id="KW-0132">Cell division</keyword>
<dbReference type="GO" id="GO:0051301">
    <property type="term" value="P:cell division"/>
    <property type="evidence" value="ECO:0007669"/>
    <property type="project" value="UniProtKB-KW"/>
</dbReference>